<accession>A0A9P0CVZ2</accession>
<dbReference type="AlphaFoldDB" id="A0A9P0CVZ2"/>
<feature type="transmembrane region" description="Helical" evidence="5">
    <location>
        <begin position="125"/>
        <end position="146"/>
    </location>
</feature>
<dbReference type="InterPro" id="IPR019372">
    <property type="entry name" value="LHFPL"/>
</dbReference>
<dbReference type="PANTHER" id="PTHR12489:SF19">
    <property type="entry name" value="LHFPL TETRASPAN SUBFAMILY MEMBER 2 PROTEIN"/>
    <property type="match status" value="1"/>
</dbReference>
<dbReference type="Proteomes" id="UP001153636">
    <property type="component" value="Chromosome 5"/>
</dbReference>
<comment type="subcellular location">
    <subcellularLocation>
        <location evidence="1">Membrane</location>
        <topology evidence="1">Multi-pass membrane protein</topology>
    </subcellularLocation>
</comment>
<evidence type="ECO:0000256" key="1">
    <source>
        <dbReference type="ARBA" id="ARBA00004141"/>
    </source>
</evidence>
<keyword evidence="4 5" id="KW-0472">Membrane</keyword>
<keyword evidence="2 5" id="KW-0812">Transmembrane</keyword>
<sequence length="221" mass="24075">MLYLIVTIRSLLWVLLSLFSTLLMLSAFLSPSWLLAAPETVYFENETVIYRPSVGVYAKCSKPIRSEYPICTLLASRGLATDSFVYPIPWKAATVFLALGLAIMSLTVCTGLLSCCFQSIFKKSIFNISGAGQAIAGIFYIIGVMLHPMAWGSERVQKLCGREASAFYPADCSLGVGFWIAISATVLTFVASCLSLPAEKSTSSDKVQDKIYEGQTLICLT</sequence>
<organism evidence="6 7">
    <name type="scientific">Psylliodes chrysocephalus</name>
    <dbReference type="NCBI Taxonomy" id="3402493"/>
    <lineage>
        <taxon>Eukaryota</taxon>
        <taxon>Metazoa</taxon>
        <taxon>Ecdysozoa</taxon>
        <taxon>Arthropoda</taxon>
        <taxon>Hexapoda</taxon>
        <taxon>Insecta</taxon>
        <taxon>Pterygota</taxon>
        <taxon>Neoptera</taxon>
        <taxon>Endopterygota</taxon>
        <taxon>Coleoptera</taxon>
        <taxon>Polyphaga</taxon>
        <taxon>Cucujiformia</taxon>
        <taxon>Chrysomeloidea</taxon>
        <taxon>Chrysomelidae</taxon>
        <taxon>Galerucinae</taxon>
        <taxon>Alticini</taxon>
        <taxon>Psylliodes</taxon>
    </lineage>
</organism>
<name>A0A9P0CVZ2_9CUCU</name>
<dbReference type="EMBL" id="OV651817">
    <property type="protein sequence ID" value="CAH1110412.1"/>
    <property type="molecule type" value="Genomic_DNA"/>
</dbReference>
<evidence type="ECO:0000256" key="2">
    <source>
        <dbReference type="ARBA" id="ARBA00022692"/>
    </source>
</evidence>
<evidence type="ECO:0000256" key="5">
    <source>
        <dbReference type="SAM" id="Phobius"/>
    </source>
</evidence>
<keyword evidence="7" id="KW-1185">Reference proteome</keyword>
<evidence type="ECO:0000313" key="7">
    <source>
        <dbReference type="Proteomes" id="UP001153636"/>
    </source>
</evidence>
<keyword evidence="3 5" id="KW-1133">Transmembrane helix</keyword>
<proteinExistence type="predicted"/>
<feature type="transmembrane region" description="Helical" evidence="5">
    <location>
        <begin position="92"/>
        <end position="113"/>
    </location>
</feature>
<feature type="transmembrane region" description="Helical" evidence="5">
    <location>
        <begin position="176"/>
        <end position="196"/>
    </location>
</feature>
<protein>
    <recommendedName>
        <fullName evidence="8">Lipoma HMGIC fusion partner-like 2 protein</fullName>
    </recommendedName>
</protein>
<dbReference type="GO" id="GO:0016020">
    <property type="term" value="C:membrane"/>
    <property type="evidence" value="ECO:0007669"/>
    <property type="project" value="UniProtKB-SubCell"/>
</dbReference>
<dbReference type="PANTHER" id="PTHR12489">
    <property type="entry name" value="LIPOMA HMGIC FUSION PARTNER-LIKE PROTEIN"/>
    <property type="match status" value="1"/>
</dbReference>
<reference evidence="6" key="1">
    <citation type="submission" date="2022-01" db="EMBL/GenBank/DDBJ databases">
        <authorList>
            <person name="King R."/>
        </authorList>
    </citation>
    <scope>NUCLEOTIDE SEQUENCE</scope>
</reference>
<evidence type="ECO:0000313" key="6">
    <source>
        <dbReference type="EMBL" id="CAH1110412.1"/>
    </source>
</evidence>
<evidence type="ECO:0008006" key="8">
    <source>
        <dbReference type="Google" id="ProtNLM"/>
    </source>
</evidence>
<dbReference type="Pfam" id="PF10242">
    <property type="entry name" value="L_HMGIC_fpl"/>
    <property type="match status" value="1"/>
</dbReference>
<dbReference type="Gene3D" id="1.20.140.150">
    <property type="match status" value="1"/>
</dbReference>
<evidence type="ECO:0000256" key="3">
    <source>
        <dbReference type="ARBA" id="ARBA00022989"/>
    </source>
</evidence>
<dbReference type="OrthoDB" id="10048434at2759"/>
<gene>
    <name evidence="6" type="ORF">PSYICH_LOCUS11646</name>
</gene>
<evidence type="ECO:0000256" key="4">
    <source>
        <dbReference type="ARBA" id="ARBA00023136"/>
    </source>
</evidence>